<dbReference type="Proteomes" id="UP001246372">
    <property type="component" value="Unassembled WGS sequence"/>
</dbReference>
<dbReference type="SUPFAM" id="SSF55781">
    <property type="entry name" value="GAF domain-like"/>
    <property type="match status" value="1"/>
</dbReference>
<reference evidence="1" key="1">
    <citation type="submission" date="2023-09" db="EMBL/GenBank/DDBJ databases">
        <title>Paucibacter sp. APW11 Genome sequencing and assembly.</title>
        <authorList>
            <person name="Kim I."/>
        </authorList>
    </citation>
    <scope>NUCLEOTIDE SEQUENCE</scope>
    <source>
        <strain evidence="1">APW11</strain>
    </source>
</reference>
<dbReference type="SUPFAM" id="SSF48452">
    <property type="entry name" value="TPR-like"/>
    <property type="match status" value="2"/>
</dbReference>
<keyword evidence="2" id="KW-1185">Reference proteome</keyword>
<dbReference type="EMBL" id="JAVXZY010000011">
    <property type="protein sequence ID" value="MDT9001862.1"/>
    <property type="molecule type" value="Genomic_DNA"/>
</dbReference>
<dbReference type="Gene3D" id="3.30.450.40">
    <property type="match status" value="1"/>
</dbReference>
<gene>
    <name evidence="1" type="ORF">RQP53_21475</name>
</gene>
<proteinExistence type="predicted"/>
<dbReference type="Gene3D" id="1.10.287.130">
    <property type="match status" value="1"/>
</dbReference>
<accession>A0ABU3PH20</accession>
<evidence type="ECO:0000313" key="1">
    <source>
        <dbReference type="EMBL" id="MDT9001862.1"/>
    </source>
</evidence>
<sequence length="753" mass="82011">MELFVSNETLQRWERQLAAGPLPAETQALRVALCWQLRQRDSQRCLLLARALLVELPAAERRARARVRLAAAEAAALLEEGAAPVQRLDELRELALEFRALQDGAGEADVHYLHSWLAWLLGRVAEQDALLARSADLARETGDAARLDVAEATLAFSQALRDPVAARQRWSTRFEQGRPHPAAAAWVMEVRGTLAAELDSDYGRAAGLRIQAFELATGMGQMRTAIMAALNLVDGLNNLNDPEAAQPWAERALALARQSGWPTALARALLVSGETLRHLQRFDAALAQMNEGLDLLDGGLQGSRLYAVGLRYLGQLRLDRDEHAQALPVFERLHRIAEQLGQADLRINAQRGLALALSALGRAAQAEVAAQAALRIALDSGHALRQIEALGALADLHLRHRLPAPAGVDGQPAMHYLRQALQRAEAIAGYVLPVALLRALAEAHEAEGDAAGAYAWLLRANAAQRLLQREEASQRAVAAEVLSQTERAHAEAQRQRQLAEEQQRRTQLVQAQSERLQDLVAMGRALTAELQLPALLSLLRQQLQSWFAPRAVQLLRPSSSSSSEAPGWQALLSPDELPWQDAAWQALLEQACREGQPLQQQDRLIGPLQLHGRLLALLLLQTAERPDALLLSLFDSLCAYAAIALDNAGSYASLREAQDRLVAQEKHAQLGSLVAGVAGQIHAPALQCLTLAEALQADTAALAQALAEQRLRQSELQAHLARVPVQTAHMLAALDQASELVQRFKQLAEPSAD</sequence>
<dbReference type="InterPro" id="IPR029016">
    <property type="entry name" value="GAF-like_dom_sf"/>
</dbReference>
<comment type="caution">
    <text evidence="1">The sequence shown here is derived from an EMBL/GenBank/DDBJ whole genome shotgun (WGS) entry which is preliminary data.</text>
</comment>
<dbReference type="Gene3D" id="1.25.40.10">
    <property type="entry name" value="Tetratricopeptide repeat domain"/>
    <property type="match status" value="1"/>
</dbReference>
<dbReference type="InterPro" id="IPR011990">
    <property type="entry name" value="TPR-like_helical_dom_sf"/>
</dbReference>
<organism evidence="1 2">
    <name type="scientific">Roseateles aquae</name>
    <dbReference type="NCBI Taxonomy" id="3077235"/>
    <lineage>
        <taxon>Bacteria</taxon>
        <taxon>Pseudomonadati</taxon>
        <taxon>Pseudomonadota</taxon>
        <taxon>Betaproteobacteria</taxon>
        <taxon>Burkholderiales</taxon>
        <taxon>Sphaerotilaceae</taxon>
        <taxon>Roseateles</taxon>
    </lineage>
</organism>
<name>A0ABU3PH20_9BURK</name>
<evidence type="ECO:0000313" key="2">
    <source>
        <dbReference type="Proteomes" id="UP001246372"/>
    </source>
</evidence>
<evidence type="ECO:0008006" key="3">
    <source>
        <dbReference type="Google" id="ProtNLM"/>
    </source>
</evidence>
<dbReference type="RefSeq" id="WP_315652745.1">
    <property type="nucleotide sequence ID" value="NZ_JAVXZY010000011.1"/>
</dbReference>
<protein>
    <recommendedName>
        <fullName evidence="3">MalT-like TPR region domain-containing protein</fullName>
    </recommendedName>
</protein>